<keyword evidence="3" id="KW-1185">Reference proteome</keyword>
<dbReference type="Gene3D" id="3.30.1330.40">
    <property type="entry name" value="RutC-like"/>
    <property type="match status" value="1"/>
</dbReference>
<dbReference type="GO" id="GO:0005829">
    <property type="term" value="C:cytosol"/>
    <property type="evidence" value="ECO:0007669"/>
    <property type="project" value="TreeGrafter"/>
</dbReference>
<dbReference type="GO" id="GO:0019239">
    <property type="term" value="F:deaminase activity"/>
    <property type="evidence" value="ECO:0007669"/>
    <property type="project" value="TreeGrafter"/>
</dbReference>
<dbReference type="Proteomes" id="UP000054538">
    <property type="component" value="Unassembled WGS sequence"/>
</dbReference>
<name>A0A0D0DHJ9_9AGAM</name>
<dbReference type="SUPFAM" id="SSF55298">
    <property type="entry name" value="YjgF-like"/>
    <property type="match status" value="1"/>
</dbReference>
<dbReference type="HOGENOM" id="CLU_2740762_0_0_1"/>
<dbReference type="PANTHER" id="PTHR11803">
    <property type="entry name" value="2-IMINOBUTANOATE/2-IMINOPROPANOATE DEAMINASE RIDA"/>
    <property type="match status" value="1"/>
</dbReference>
<evidence type="ECO:0000313" key="3">
    <source>
        <dbReference type="Proteomes" id="UP000054538"/>
    </source>
</evidence>
<dbReference type="OrthoDB" id="309640at2759"/>
<dbReference type="AlphaFoldDB" id="A0A0D0DHJ9"/>
<dbReference type="Pfam" id="PF01042">
    <property type="entry name" value="Ribonuc_L-PSP"/>
    <property type="match status" value="1"/>
</dbReference>
<protein>
    <submittedName>
        <fullName evidence="2">Unplaced genomic scaffold scaffold_100, whole genome shotgun sequence</fullName>
    </submittedName>
</protein>
<evidence type="ECO:0000256" key="1">
    <source>
        <dbReference type="ARBA" id="ARBA00010552"/>
    </source>
</evidence>
<feature type="non-terminal residue" evidence="2">
    <location>
        <position position="1"/>
    </location>
</feature>
<evidence type="ECO:0000313" key="2">
    <source>
        <dbReference type="EMBL" id="KIK97742.1"/>
    </source>
</evidence>
<dbReference type="InParanoid" id="A0A0D0DHJ9"/>
<dbReference type="STRING" id="930991.A0A0D0DHJ9"/>
<proteinExistence type="inferred from homology"/>
<dbReference type="EMBL" id="KN824922">
    <property type="protein sequence ID" value="KIK97742.1"/>
    <property type="molecule type" value="Genomic_DNA"/>
</dbReference>
<dbReference type="PANTHER" id="PTHR11803:SF58">
    <property type="entry name" value="PROTEIN HMF1-RELATED"/>
    <property type="match status" value="1"/>
</dbReference>
<accession>A0A0D0DHJ9</accession>
<reference evidence="2 3" key="1">
    <citation type="submission" date="2014-04" db="EMBL/GenBank/DDBJ databases">
        <authorList>
            <consortium name="DOE Joint Genome Institute"/>
            <person name="Kuo A."/>
            <person name="Kohler A."/>
            <person name="Jargeat P."/>
            <person name="Nagy L.G."/>
            <person name="Floudas D."/>
            <person name="Copeland A."/>
            <person name="Barry K.W."/>
            <person name="Cichocki N."/>
            <person name="Veneault-Fourrey C."/>
            <person name="LaButti K."/>
            <person name="Lindquist E.A."/>
            <person name="Lipzen A."/>
            <person name="Lundell T."/>
            <person name="Morin E."/>
            <person name="Murat C."/>
            <person name="Sun H."/>
            <person name="Tunlid A."/>
            <person name="Henrissat B."/>
            <person name="Grigoriev I.V."/>
            <person name="Hibbett D.S."/>
            <person name="Martin F."/>
            <person name="Nordberg H.P."/>
            <person name="Cantor M.N."/>
            <person name="Hua S.X."/>
        </authorList>
    </citation>
    <scope>NUCLEOTIDE SEQUENCE [LARGE SCALE GENOMIC DNA]</scope>
    <source>
        <strain evidence="2 3">Ve08.2h10</strain>
    </source>
</reference>
<organism evidence="2 3">
    <name type="scientific">Paxillus rubicundulus Ve08.2h10</name>
    <dbReference type="NCBI Taxonomy" id="930991"/>
    <lineage>
        <taxon>Eukaryota</taxon>
        <taxon>Fungi</taxon>
        <taxon>Dikarya</taxon>
        <taxon>Basidiomycota</taxon>
        <taxon>Agaricomycotina</taxon>
        <taxon>Agaricomycetes</taxon>
        <taxon>Agaricomycetidae</taxon>
        <taxon>Boletales</taxon>
        <taxon>Paxilineae</taxon>
        <taxon>Paxillaceae</taxon>
        <taxon>Paxillus</taxon>
    </lineage>
</organism>
<dbReference type="InterPro" id="IPR035959">
    <property type="entry name" value="RutC-like_sf"/>
</dbReference>
<comment type="similarity">
    <text evidence="1">Belongs to the RutC family.</text>
</comment>
<sequence>LTAHAVKVPGLIFISGQTPINREGSIISGRYFHQTWCIANITNILNATGSSYDEVVKINIYLTNFARDFLA</sequence>
<dbReference type="InterPro" id="IPR006175">
    <property type="entry name" value="YjgF/YER057c/UK114"/>
</dbReference>
<reference evidence="3" key="2">
    <citation type="submission" date="2015-01" db="EMBL/GenBank/DDBJ databases">
        <title>Evolutionary Origins and Diversification of the Mycorrhizal Mutualists.</title>
        <authorList>
            <consortium name="DOE Joint Genome Institute"/>
            <consortium name="Mycorrhizal Genomics Consortium"/>
            <person name="Kohler A."/>
            <person name="Kuo A."/>
            <person name="Nagy L.G."/>
            <person name="Floudas D."/>
            <person name="Copeland A."/>
            <person name="Barry K.W."/>
            <person name="Cichocki N."/>
            <person name="Veneault-Fourrey C."/>
            <person name="LaButti K."/>
            <person name="Lindquist E.A."/>
            <person name="Lipzen A."/>
            <person name="Lundell T."/>
            <person name="Morin E."/>
            <person name="Murat C."/>
            <person name="Riley R."/>
            <person name="Ohm R."/>
            <person name="Sun H."/>
            <person name="Tunlid A."/>
            <person name="Henrissat B."/>
            <person name="Grigoriev I.V."/>
            <person name="Hibbett D.S."/>
            <person name="Martin F."/>
        </authorList>
    </citation>
    <scope>NUCLEOTIDE SEQUENCE [LARGE SCALE GENOMIC DNA]</scope>
    <source>
        <strain evidence="3">Ve08.2h10</strain>
    </source>
</reference>
<gene>
    <name evidence="2" type="ORF">PAXRUDRAFT_135690</name>
</gene>
<dbReference type="CDD" id="cd00448">
    <property type="entry name" value="YjgF_YER057c_UK114_family"/>
    <property type="match status" value="1"/>
</dbReference>